<accession>A0A8S0VXH0</accession>
<evidence type="ECO:0000256" key="1">
    <source>
        <dbReference type="ARBA" id="ARBA00004651"/>
    </source>
</evidence>
<keyword evidence="6 7" id="KW-0472">Membrane</keyword>
<feature type="transmembrane region" description="Helical" evidence="7">
    <location>
        <begin position="128"/>
        <end position="151"/>
    </location>
</feature>
<keyword evidence="5 7" id="KW-1133">Transmembrane helix</keyword>
<name>A0A8S0VXH0_9FIRM</name>
<proteinExistence type="inferred from homology"/>
<evidence type="ECO:0000256" key="3">
    <source>
        <dbReference type="ARBA" id="ARBA00022475"/>
    </source>
</evidence>
<dbReference type="PANTHER" id="PTHR34856">
    <property type="entry name" value="PROTEIN NRFD"/>
    <property type="match status" value="1"/>
</dbReference>
<dbReference type="EMBL" id="CDGJ01000078">
    <property type="protein sequence ID" value="CEJ08263.1"/>
    <property type="molecule type" value="Genomic_DNA"/>
</dbReference>
<evidence type="ECO:0000313" key="10">
    <source>
        <dbReference type="Proteomes" id="UP001071230"/>
    </source>
</evidence>
<keyword evidence="4 7" id="KW-0812">Transmembrane</keyword>
<feature type="transmembrane region" description="Helical" evidence="7">
    <location>
        <begin position="262"/>
        <end position="279"/>
    </location>
</feature>
<dbReference type="EMBL" id="LR746496">
    <property type="protein sequence ID" value="CAA7601893.1"/>
    <property type="molecule type" value="Genomic_DNA"/>
</dbReference>
<comment type="subcellular location">
    <subcellularLocation>
        <location evidence="1">Cell membrane</location>
        <topology evidence="1">Multi-pass membrane protein</topology>
    </subcellularLocation>
</comment>
<dbReference type="Gene3D" id="1.20.1630.10">
    <property type="entry name" value="Formate dehydrogenase/DMSO reductase domain"/>
    <property type="match status" value="1"/>
</dbReference>
<dbReference type="KEGG" id="aacx:DEACI_2564"/>
<reference evidence="8" key="2">
    <citation type="submission" date="2020-01" db="EMBL/GenBank/DDBJ databases">
        <authorList>
            <person name="Hornung B."/>
        </authorList>
    </citation>
    <scope>NUCLEOTIDE SEQUENCE</scope>
    <source>
        <strain evidence="8">PacBioINE</strain>
    </source>
</reference>
<feature type="transmembrane region" description="Helical" evidence="7">
    <location>
        <begin position="46"/>
        <end position="68"/>
    </location>
</feature>
<organism evidence="8">
    <name type="scientific">Acididesulfobacillus acetoxydans</name>
    <dbReference type="NCBI Taxonomy" id="1561005"/>
    <lineage>
        <taxon>Bacteria</taxon>
        <taxon>Bacillati</taxon>
        <taxon>Bacillota</taxon>
        <taxon>Clostridia</taxon>
        <taxon>Eubacteriales</taxon>
        <taxon>Peptococcaceae</taxon>
        <taxon>Acididesulfobacillus</taxon>
    </lineage>
</organism>
<dbReference type="PANTHER" id="PTHR34856:SF2">
    <property type="entry name" value="PROTEIN NRFD"/>
    <property type="match status" value="1"/>
</dbReference>
<protein>
    <submittedName>
        <fullName evidence="9">Polysulfide reductase NrfD</fullName>
    </submittedName>
    <submittedName>
        <fullName evidence="8">Polysulphide reductase, NrfD</fullName>
    </submittedName>
</protein>
<dbReference type="InterPro" id="IPR052049">
    <property type="entry name" value="Electron_transfer_protein"/>
</dbReference>
<evidence type="ECO:0000256" key="7">
    <source>
        <dbReference type="SAM" id="Phobius"/>
    </source>
</evidence>
<dbReference type="RefSeq" id="WP_240985357.1">
    <property type="nucleotide sequence ID" value="NZ_CDGJ01000078.1"/>
</dbReference>
<dbReference type="Proteomes" id="UP000836597">
    <property type="component" value="Chromosome"/>
</dbReference>
<evidence type="ECO:0000313" key="9">
    <source>
        <dbReference type="EMBL" id="CEJ08263.1"/>
    </source>
</evidence>
<evidence type="ECO:0000313" key="8">
    <source>
        <dbReference type="EMBL" id="CAA7601893.1"/>
    </source>
</evidence>
<feature type="transmembrane region" description="Helical" evidence="7">
    <location>
        <begin position="236"/>
        <end position="256"/>
    </location>
</feature>
<evidence type="ECO:0000256" key="5">
    <source>
        <dbReference type="ARBA" id="ARBA00022989"/>
    </source>
</evidence>
<comment type="similarity">
    <text evidence="2">Belongs to the NrfD family.</text>
</comment>
<sequence>MAQPMHVERQEAYEWPVSVYLFFGGLGGALMALAFIFHFFAATQVMIPLTVVSALVLFALAGAFLVFFDLERPINAVFSLNNFTKSGVSWDVILIGFNYVAGILFVLPQFAYVPVLSGISQALTPYQVFFGAIAALAGFLFPIISGGLLAAPASIPLWHTPALPLLFLITSFELALAFLGSLFPVSGTLYTVFAGGIFAFSLLAFGISLAYLEHTHNGPVEATEGMHRMLKTPRFLLLYPLVGLLFPLVLSAYLVFGGLESTWAMLALTVALFLGGFALRNCLILNGIETYPWPY</sequence>
<feature type="transmembrane region" description="Helical" evidence="7">
    <location>
        <begin position="189"/>
        <end position="212"/>
    </location>
</feature>
<feature type="transmembrane region" description="Helical" evidence="7">
    <location>
        <begin position="88"/>
        <end position="108"/>
    </location>
</feature>
<keyword evidence="3" id="KW-1003">Cell membrane</keyword>
<dbReference type="AlphaFoldDB" id="A0A8S0VXH0"/>
<keyword evidence="10" id="KW-1185">Reference proteome</keyword>
<evidence type="ECO:0000256" key="4">
    <source>
        <dbReference type="ARBA" id="ARBA00022692"/>
    </source>
</evidence>
<dbReference type="Pfam" id="PF03916">
    <property type="entry name" value="NrfD"/>
    <property type="match status" value="1"/>
</dbReference>
<dbReference type="InterPro" id="IPR005614">
    <property type="entry name" value="NrfD-like"/>
</dbReference>
<evidence type="ECO:0000256" key="6">
    <source>
        <dbReference type="ARBA" id="ARBA00023136"/>
    </source>
</evidence>
<reference evidence="9" key="1">
    <citation type="submission" date="2014-11" db="EMBL/GenBank/DDBJ databases">
        <authorList>
            <person name="Hornung B.V."/>
        </authorList>
    </citation>
    <scope>NUCLEOTIDE SEQUENCE</scope>
    <source>
        <strain evidence="9">INE</strain>
    </source>
</reference>
<evidence type="ECO:0000256" key="2">
    <source>
        <dbReference type="ARBA" id="ARBA00008929"/>
    </source>
</evidence>
<dbReference type="GO" id="GO:0005886">
    <property type="term" value="C:plasma membrane"/>
    <property type="evidence" value="ECO:0007669"/>
    <property type="project" value="UniProtKB-SubCell"/>
</dbReference>
<dbReference type="Proteomes" id="UP001071230">
    <property type="component" value="Unassembled WGS sequence"/>
</dbReference>
<gene>
    <name evidence="8" type="ORF">DEACI_2564</name>
    <name evidence="9" type="ORF">DEACI_2739</name>
</gene>
<feature type="transmembrane region" description="Helical" evidence="7">
    <location>
        <begin position="163"/>
        <end position="183"/>
    </location>
</feature>
<feature type="transmembrane region" description="Helical" evidence="7">
    <location>
        <begin position="20"/>
        <end position="40"/>
    </location>
</feature>